<feature type="chain" id="PRO_5041981169" description="Heme-binding protein 2" evidence="2">
    <location>
        <begin position="23"/>
        <end position="253"/>
    </location>
</feature>
<dbReference type="PANTHER" id="PTHR11220:SF1">
    <property type="entry name" value="HEME-BINDING PROTEIN 2"/>
    <property type="match status" value="1"/>
</dbReference>
<sequence length="253" mass="29294">MQDTIYLLCLVLHSCQLATVSSEDILKYLSKFPVSKPDDSLMNLWESEVKKIVGTDNDGILLQSVPVGAKWPPPFCHKLKCPYYDLLESTEDYELRRYNYSLWVTTNVAGIDFKQATYEAFMRLFKYIQGNNEKGIKIEMTVPVTTKLIPGPGPACENNFTMSFFVDLDMGFPPRPNDTRVLITRTPPNYTVYVRSFSGFTPSEERWTTQAEALYRALSKKGHSFETEYYFTAGYDSPFRIFNRHNEIWFLKK</sequence>
<dbReference type="InterPro" id="IPR006917">
    <property type="entry name" value="SOUL_heme-bd"/>
</dbReference>
<dbReference type="FunFam" id="3.20.80.10:FF:000002">
    <property type="entry name" value="Heme-binding protein 2"/>
    <property type="match status" value="1"/>
</dbReference>
<evidence type="ECO:0000256" key="2">
    <source>
        <dbReference type="SAM" id="SignalP"/>
    </source>
</evidence>
<dbReference type="PANTHER" id="PTHR11220">
    <property type="entry name" value="HEME-BINDING PROTEIN-RELATED"/>
    <property type="match status" value="1"/>
</dbReference>
<reference evidence="3" key="1">
    <citation type="journal article" date="2021" name="Genome Biol. Evol.">
        <title>A High-Quality Reference Genome for a Parasitic Bivalve with Doubly Uniparental Inheritance (Bivalvia: Unionida).</title>
        <authorList>
            <person name="Smith C.H."/>
        </authorList>
    </citation>
    <scope>NUCLEOTIDE SEQUENCE</scope>
    <source>
        <strain evidence="3">CHS0354</strain>
    </source>
</reference>
<evidence type="ECO:0000256" key="1">
    <source>
        <dbReference type="ARBA" id="ARBA00009817"/>
    </source>
</evidence>
<dbReference type="Gene3D" id="3.20.80.10">
    <property type="entry name" value="Regulatory factor, effector binding domain"/>
    <property type="match status" value="1"/>
</dbReference>
<reference evidence="3" key="2">
    <citation type="journal article" date="2021" name="Genome Biol. Evol.">
        <title>Developing a high-quality reference genome for a parasitic bivalve with doubly uniparental inheritance (Bivalvia: Unionida).</title>
        <authorList>
            <person name="Smith C.H."/>
        </authorList>
    </citation>
    <scope>NUCLEOTIDE SEQUENCE</scope>
    <source>
        <strain evidence="3">CHS0354</strain>
        <tissue evidence="3">Mantle</tissue>
    </source>
</reference>
<evidence type="ECO:0008006" key="5">
    <source>
        <dbReference type="Google" id="ProtNLM"/>
    </source>
</evidence>
<dbReference type="InterPro" id="IPR011256">
    <property type="entry name" value="Reg_factor_effector_dom_sf"/>
</dbReference>
<dbReference type="SUPFAM" id="SSF55136">
    <property type="entry name" value="Probable bacterial effector-binding domain"/>
    <property type="match status" value="1"/>
</dbReference>
<protein>
    <recommendedName>
        <fullName evidence="5">Heme-binding protein 2</fullName>
    </recommendedName>
</protein>
<comment type="similarity">
    <text evidence="1">Belongs to the HEBP family.</text>
</comment>
<dbReference type="GO" id="GO:0020037">
    <property type="term" value="F:heme binding"/>
    <property type="evidence" value="ECO:0007669"/>
    <property type="project" value="TreeGrafter"/>
</dbReference>
<dbReference type="Pfam" id="PF04832">
    <property type="entry name" value="SOUL"/>
    <property type="match status" value="1"/>
</dbReference>
<evidence type="ECO:0000313" key="4">
    <source>
        <dbReference type="Proteomes" id="UP001195483"/>
    </source>
</evidence>
<organism evidence="3 4">
    <name type="scientific">Potamilus streckersoni</name>
    <dbReference type="NCBI Taxonomy" id="2493646"/>
    <lineage>
        <taxon>Eukaryota</taxon>
        <taxon>Metazoa</taxon>
        <taxon>Spiralia</taxon>
        <taxon>Lophotrochozoa</taxon>
        <taxon>Mollusca</taxon>
        <taxon>Bivalvia</taxon>
        <taxon>Autobranchia</taxon>
        <taxon>Heteroconchia</taxon>
        <taxon>Palaeoheterodonta</taxon>
        <taxon>Unionida</taxon>
        <taxon>Unionoidea</taxon>
        <taxon>Unionidae</taxon>
        <taxon>Ambleminae</taxon>
        <taxon>Lampsilini</taxon>
        <taxon>Potamilus</taxon>
    </lineage>
</organism>
<gene>
    <name evidence="3" type="ORF">CHS0354_029645</name>
</gene>
<keyword evidence="4" id="KW-1185">Reference proteome</keyword>
<name>A0AAE0RTG8_9BIVA</name>
<proteinExistence type="inferred from homology"/>
<comment type="caution">
    <text evidence="3">The sequence shown here is derived from an EMBL/GenBank/DDBJ whole genome shotgun (WGS) entry which is preliminary data.</text>
</comment>
<reference evidence="3" key="3">
    <citation type="submission" date="2023-05" db="EMBL/GenBank/DDBJ databases">
        <authorList>
            <person name="Smith C.H."/>
        </authorList>
    </citation>
    <scope>NUCLEOTIDE SEQUENCE</scope>
    <source>
        <strain evidence="3">CHS0354</strain>
        <tissue evidence="3">Mantle</tissue>
    </source>
</reference>
<accession>A0AAE0RTG8</accession>
<evidence type="ECO:0000313" key="3">
    <source>
        <dbReference type="EMBL" id="KAK3579352.1"/>
    </source>
</evidence>
<feature type="signal peptide" evidence="2">
    <location>
        <begin position="1"/>
        <end position="22"/>
    </location>
</feature>
<keyword evidence="2" id="KW-0732">Signal</keyword>
<dbReference type="AlphaFoldDB" id="A0AAE0RTG8"/>
<dbReference type="Proteomes" id="UP001195483">
    <property type="component" value="Unassembled WGS sequence"/>
</dbReference>
<dbReference type="EMBL" id="JAEAOA010001776">
    <property type="protein sequence ID" value="KAK3579352.1"/>
    <property type="molecule type" value="Genomic_DNA"/>
</dbReference>